<dbReference type="Proteomes" id="UP000596660">
    <property type="component" value="Unplaced"/>
</dbReference>
<dbReference type="InterPro" id="IPR025659">
    <property type="entry name" value="Tubby-like_C"/>
</dbReference>
<dbReference type="InterPro" id="IPR038595">
    <property type="entry name" value="LOR_sf"/>
</dbReference>
<organism evidence="3 4">
    <name type="scientific">Chenopodium quinoa</name>
    <name type="common">Quinoa</name>
    <dbReference type="NCBI Taxonomy" id="63459"/>
    <lineage>
        <taxon>Eukaryota</taxon>
        <taxon>Viridiplantae</taxon>
        <taxon>Streptophyta</taxon>
        <taxon>Embryophyta</taxon>
        <taxon>Tracheophyta</taxon>
        <taxon>Spermatophyta</taxon>
        <taxon>Magnoliopsida</taxon>
        <taxon>eudicotyledons</taxon>
        <taxon>Gunneridae</taxon>
        <taxon>Pentapetalae</taxon>
        <taxon>Caryophyllales</taxon>
        <taxon>Chenopodiaceae</taxon>
        <taxon>Chenopodioideae</taxon>
        <taxon>Atripliceae</taxon>
        <taxon>Chenopodium</taxon>
    </lineage>
</organism>
<dbReference type="Gene3D" id="2.40.160.200">
    <property type="entry name" value="LURP1-related"/>
    <property type="match status" value="1"/>
</dbReference>
<dbReference type="PANTHER" id="PTHR31934">
    <property type="entry name" value="ALPHA/BETA-HYDROLASES SUPERFAMILY PROTEIN"/>
    <property type="match status" value="1"/>
</dbReference>
<dbReference type="EnsemblPlants" id="AUR62036230-RA">
    <property type="protein sequence ID" value="AUR62036230-RA:cds"/>
    <property type="gene ID" value="AUR62036230"/>
</dbReference>
<feature type="region of interest" description="Disordered" evidence="2">
    <location>
        <begin position="1"/>
        <end position="25"/>
    </location>
</feature>
<dbReference type="Pfam" id="PF04525">
    <property type="entry name" value="LOR"/>
    <property type="match status" value="1"/>
</dbReference>
<dbReference type="SUPFAM" id="SSF54518">
    <property type="entry name" value="Tubby C-terminal domain-like"/>
    <property type="match status" value="1"/>
</dbReference>
<keyword evidence="4" id="KW-1185">Reference proteome</keyword>
<sequence length="460" mass="52640">MESIMKDEVGESSSNSRLSSDNNGDNKAVVVRVKRKLDQSPLEAFWLEINERPVKRPLIDFQKLSISDSSSQEELQIKRVLVEHVETVSSAKASIHFLQSFVPPTPDGDSKFKASTKERRRTLQKENKHDQLLSKAKQEQEEIARSARFEQIWKHRTHNKKAIHDEALDEVCRVYDVLRVDKTEETSKMINKQEKISVEEQEILSKFLPLLRECVPGAAEEIESDIVSYASRHAEDHPANDYPEEESSDEEEKSSKSGSESEEESEAEKERENEETVVEVHQGIPQIPIDLFVKKNRKGVRFFDAFGNLRYKVADASPLSPRQNHGLRGRVLLDSSGNPLVSIFRFHDGSWKGFKGNSCEELIFKAEQTLNTFNKVEFSVNVAGDDGTNLTFAIRGCVFWRTCTIYQDKFIVAQTNLMYKLGFRKHFVGRSKFRVTIIPGYSDYNFIASLILVFLDGRKQ</sequence>
<name>A0A803MW65_CHEQI</name>
<proteinExistence type="inferred from homology"/>
<dbReference type="AlphaFoldDB" id="A0A803MW65"/>
<dbReference type="InterPro" id="IPR007612">
    <property type="entry name" value="LOR"/>
</dbReference>
<accession>A0A803MW65</accession>
<evidence type="ECO:0000256" key="1">
    <source>
        <dbReference type="ARBA" id="ARBA00005437"/>
    </source>
</evidence>
<dbReference type="Gramene" id="AUR62036230-RA">
    <property type="protein sequence ID" value="AUR62036230-RA:cds"/>
    <property type="gene ID" value="AUR62036230"/>
</dbReference>
<evidence type="ECO:0000256" key="2">
    <source>
        <dbReference type="SAM" id="MobiDB-lite"/>
    </source>
</evidence>
<feature type="compositionally biased region" description="Acidic residues" evidence="2">
    <location>
        <begin position="242"/>
        <end position="252"/>
    </location>
</feature>
<evidence type="ECO:0000313" key="3">
    <source>
        <dbReference type="EnsemblPlants" id="AUR62036230-RA:cds"/>
    </source>
</evidence>
<dbReference type="PANTHER" id="PTHR31934:SF2">
    <property type="entry name" value="RNA-DIRECTED DNA METHYLATION 4"/>
    <property type="match status" value="1"/>
</dbReference>
<protein>
    <submittedName>
        <fullName evidence="3">Uncharacterized protein</fullName>
    </submittedName>
</protein>
<reference evidence="3" key="2">
    <citation type="submission" date="2021-03" db="UniProtKB">
        <authorList>
            <consortium name="EnsemblPlants"/>
        </authorList>
    </citation>
    <scope>IDENTIFICATION</scope>
</reference>
<feature type="compositionally biased region" description="Low complexity" evidence="2">
    <location>
        <begin position="12"/>
        <end position="25"/>
    </location>
</feature>
<reference evidence="3" key="1">
    <citation type="journal article" date="2017" name="Nature">
        <title>The genome of Chenopodium quinoa.</title>
        <authorList>
            <person name="Jarvis D.E."/>
            <person name="Ho Y.S."/>
            <person name="Lightfoot D.J."/>
            <person name="Schmoeckel S.M."/>
            <person name="Li B."/>
            <person name="Borm T.J.A."/>
            <person name="Ohyanagi H."/>
            <person name="Mineta K."/>
            <person name="Michell C.T."/>
            <person name="Saber N."/>
            <person name="Kharbatia N.M."/>
            <person name="Rupper R.R."/>
            <person name="Sharp A.R."/>
            <person name="Dally N."/>
            <person name="Boughton B.A."/>
            <person name="Woo Y.H."/>
            <person name="Gao G."/>
            <person name="Schijlen E.G.W.M."/>
            <person name="Guo X."/>
            <person name="Momin A.A."/>
            <person name="Negrao S."/>
            <person name="Al-Babili S."/>
            <person name="Gehring C."/>
            <person name="Roessner U."/>
            <person name="Jung C."/>
            <person name="Murphy K."/>
            <person name="Arold S.T."/>
            <person name="Gojobori T."/>
            <person name="van der Linden C.G."/>
            <person name="van Loo E.N."/>
            <person name="Jellen E.N."/>
            <person name="Maughan P.J."/>
            <person name="Tester M."/>
        </authorList>
    </citation>
    <scope>NUCLEOTIDE SEQUENCE [LARGE SCALE GENOMIC DNA]</scope>
    <source>
        <strain evidence="3">cv. PI 614886</strain>
    </source>
</reference>
<comment type="similarity">
    <text evidence="1">Belongs to the LOR family.</text>
</comment>
<feature type="region of interest" description="Disordered" evidence="2">
    <location>
        <begin position="233"/>
        <end position="279"/>
    </location>
</feature>
<evidence type="ECO:0000313" key="4">
    <source>
        <dbReference type="Proteomes" id="UP000596660"/>
    </source>
</evidence>